<dbReference type="GO" id="GO:0005886">
    <property type="term" value="C:plasma membrane"/>
    <property type="evidence" value="ECO:0007669"/>
    <property type="project" value="UniProtKB-SubCell"/>
</dbReference>
<dbReference type="InterPro" id="IPR020846">
    <property type="entry name" value="MFS_dom"/>
</dbReference>
<dbReference type="InterPro" id="IPR011701">
    <property type="entry name" value="MFS"/>
</dbReference>
<gene>
    <name evidence="11" type="ORF">SAMN05192530_101197</name>
</gene>
<dbReference type="PANTHER" id="PTHR23535">
    <property type="entry name" value="SUGAR EFFLUX TRANSPORTER A-RELATED"/>
    <property type="match status" value="1"/>
</dbReference>
<evidence type="ECO:0000256" key="3">
    <source>
        <dbReference type="ARBA" id="ARBA00022448"/>
    </source>
</evidence>
<feature type="transmembrane region" description="Helical" evidence="9">
    <location>
        <begin position="231"/>
        <end position="255"/>
    </location>
</feature>
<keyword evidence="5" id="KW-0762">Sugar transport</keyword>
<dbReference type="STRING" id="1166073.SAMN05192530_101197"/>
<evidence type="ECO:0000256" key="1">
    <source>
        <dbReference type="ARBA" id="ARBA00004651"/>
    </source>
</evidence>
<evidence type="ECO:0000313" key="12">
    <source>
        <dbReference type="Proteomes" id="UP000198793"/>
    </source>
</evidence>
<dbReference type="GO" id="GO:0022857">
    <property type="term" value="F:transmembrane transporter activity"/>
    <property type="evidence" value="ECO:0007669"/>
    <property type="project" value="InterPro"/>
</dbReference>
<comment type="subcellular location">
    <subcellularLocation>
        <location evidence="1">Cell membrane</location>
        <topology evidence="1">Multi-pass membrane protein</topology>
    </subcellularLocation>
</comment>
<dbReference type="InterPro" id="IPR036259">
    <property type="entry name" value="MFS_trans_sf"/>
</dbReference>
<evidence type="ECO:0000256" key="2">
    <source>
        <dbReference type="ARBA" id="ARBA00006523"/>
    </source>
</evidence>
<feature type="transmembrane region" description="Helical" evidence="9">
    <location>
        <begin position="66"/>
        <end position="86"/>
    </location>
</feature>
<organism evidence="11 12">
    <name type="scientific">Aureimonas jatrophae</name>
    <dbReference type="NCBI Taxonomy" id="1166073"/>
    <lineage>
        <taxon>Bacteria</taxon>
        <taxon>Pseudomonadati</taxon>
        <taxon>Pseudomonadota</taxon>
        <taxon>Alphaproteobacteria</taxon>
        <taxon>Hyphomicrobiales</taxon>
        <taxon>Aurantimonadaceae</taxon>
        <taxon>Aureimonas</taxon>
    </lineage>
</organism>
<feature type="transmembrane region" description="Helical" evidence="9">
    <location>
        <begin position="275"/>
        <end position="293"/>
    </location>
</feature>
<feature type="transmembrane region" description="Helical" evidence="9">
    <location>
        <begin position="98"/>
        <end position="116"/>
    </location>
</feature>
<name>A0A1H0C9C2_9HYPH</name>
<evidence type="ECO:0000256" key="5">
    <source>
        <dbReference type="ARBA" id="ARBA00022597"/>
    </source>
</evidence>
<feature type="transmembrane region" description="Helical" evidence="9">
    <location>
        <begin position="33"/>
        <end position="54"/>
    </location>
</feature>
<dbReference type="Pfam" id="PF07690">
    <property type="entry name" value="MFS_1"/>
    <property type="match status" value="1"/>
</dbReference>
<dbReference type="EMBL" id="FNIT01000001">
    <property type="protein sequence ID" value="SDN54478.1"/>
    <property type="molecule type" value="Genomic_DNA"/>
</dbReference>
<comment type="similarity">
    <text evidence="2">Belongs to the major facilitator superfamily. Set transporter family.</text>
</comment>
<dbReference type="PANTHER" id="PTHR23535:SF2">
    <property type="entry name" value="SUGAR EFFLUX TRANSPORTER A-RELATED"/>
    <property type="match status" value="1"/>
</dbReference>
<keyword evidence="3" id="KW-0813">Transport</keyword>
<keyword evidence="7 9" id="KW-1133">Transmembrane helix</keyword>
<dbReference type="PROSITE" id="PS50850">
    <property type="entry name" value="MFS"/>
    <property type="match status" value="1"/>
</dbReference>
<dbReference type="AlphaFoldDB" id="A0A1H0C9C2"/>
<feature type="transmembrane region" description="Helical" evidence="9">
    <location>
        <begin position="329"/>
        <end position="351"/>
    </location>
</feature>
<keyword evidence="4" id="KW-1003">Cell membrane</keyword>
<feature type="transmembrane region" description="Helical" evidence="9">
    <location>
        <begin position="363"/>
        <end position="384"/>
    </location>
</feature>
<dbReference type="Gene3D" id="1.20.1250.20">
    <property type="entry name" value="MFS general substrate transporter like domains"/>
    <property type="match status" value="2"/>
</dbReference>
<dbReference type="SUPFAM" id="SSF103473">
    <property type="entry name" value="MFS general substrate transporter"/>
    <property type="match status" value="2"/>
</dbReference>
<feature type="transmembrane region" description="Helical" evidence="9">
    <location>
        <begin position="305"/>
        <end position="323"/>
    </location>
</feature>
<feature type="transmembrane region" description="Helical" evidence="9">
    <location>
        <begin position="390"/>
        <end position="411"/>
    </location>
</feature>
<keyword evidence="12" id="KW-1185">Reference proteome</keyword>
<feature type="domain" description="Major facilitator superfamily (MFS) profile" evidence="10">
    <location>
        <begin position="30"/>
        <end position="416"/>
    </location>
</feature>
<protein>
    <submittedName>
        <fullName evidence="11">Predicted arabinose efflux permease, MFS family</fullName>
    </submittedName>
</protein>
<dbReference type="RefSeq" id="WP_090667583.1">
    <property type="nucleotide sequence ID" value="NZ_FNIT01000001.1"/>
</dbReference>
<feature type="transmembrane region" description="Helical" evidence="9">
    <location>
        <begin position="122"/>
        <end position="144"/>
    </location>
</feature>
<evidence type="ECO:0000313" key="11">
    <source>
        <dbReference type="EMBL" id="SDN54478.1"/>
    </source>
</evidence>
<keyword evidence="6 9" id="KW-0812">Transmembrane</keyword>
<accession>A0A1H0C9C2</accession>
<evidence type="ECO:0000256" key="4">
    <source>
        <dbReference type="ARBA" id="ARBA00022475"/>
    </source>
</evidence>
<evidence type="ECO:0000256" key="8">
    <source>
        <dbReference type="ARBA" id="ARBA00023136"/>
    </source>
</evidence>
<proteinExistence type="inferred from homology"/>
<dbReference type="Proteomes" id="UP000198793">
    <property type="component" value="Unassembled WGS sequence"/>
</dbReference>
<sequence>MNSRAIEDERVAAQAAARGKPLALAFREPSVRAAMIAIFFFGFSGAATAPYQSVVGIRELGLANGVYAALILLSAAVNVVVSVAVGMLADRLGRTRSLMIATSAFGVVGAALIYLVPSQASFVVSGLVFSPVYGAVNGLLFATVRVATDRLDGDAAGAVNSTVRAALSLSWVLVPGLTALALTGRASMLPAYLISALAALVLLLVIVVMLPREARGAAREIGAAVPDRSALSSILSAGVALRMIALALVCSALHVNGAVLPLIVTGAAEGTVADIGIVVGIVAALEVVFIFVWTRIQRRINSVRALVAGTVLYAIYLALLGLSTAPWHVYALTLLSGFAAAALISIPITYLQDLMRGRPGLGSSLISVNFFMSGGICAAIFAFGTHVTTYGGTSVIGGAAALLGGAMLFALDGRRGAPDV</sequence>
<feature type="transmembrane region" description="Helical" evidence="9">
    <location>
        <begin position="189"/>
        <end position="210"/>
    </location>
</feature>
<keyword evidence="8 9" id="KW-0472">Membrane</keyword>
<evidence type="ECO:0000256" key="9">
    <source>
        <dbReference type="SAM" id="Phobius"/>
    </source>
</evidence>
<evidence type="ECO:0000256" key="6">
    <source>
        <dbReference type="ARBA" id="ARBA00022692"/>
    </source>
</evidence>
<reference evidence="11 12" key="1">
    <citation type="submission" date="2016-10" db="EMBL/GenBank/DDBJ databases">
        <authorList>
            <person name="de Groot N.N."/>
        </authorList>
    </citation>
    <scope>NUCLEOTIDE SEQUENCE [LARGE SCALE GENOMIC DNA]</scope>
    <source>
        <strain evidence="12">L7-484,KACC 16230,DSM 25025</strain>
    </source>
</reference>
<evidence type="ECO:0000259" key="10">
    <source>
        <dbReference type="PROSITE" id="PS50850"/>
    </source>
</evidence>
<feature type="transmembrane region" description="Helical" evidence="9">
    <location>
        <begin position="165"/>
        <end position="183"/>
    </location>
</feature>
<evidence type="ECO:0000256" key="7">
    <source>
        <dbReference type="ARBA" id="ARBA00022989"/>
    </source>
</evidence>
<dbReference type="OrthoDB" id="1491684at2"/>